<evidence type="ECO:0000313" key="3">
    <source>
        <dbReference type="EMBL" id="EHP50787.1"/>
    </source>
</evidence>
<keyword evidence="2" id="KW-0472">Membrane</keyword>
<dbReference type="Proteomes" id="UP000004892">
    <property type="component" value="Unassembled WGS sequence"/>
</dbReference>
<dbReference type="InterPro" id="IPR052894">
    <property type="entry name" value="AsmA-related"/>
</dbReference>
<proteinExistence type="predicted"/>
<comment type="caution">
    <text evidence="3">The sequence shown here is derived from an EMBL/GenBank/DDBJ whole genome shotgun (WGS) entry which is preliminary data.</text>
</comment>
<keyword evidence="2" id="KW-1133">Transmembrane helix</keyword>
<dbReference type="PATRIC" id="fig|742817.3.peg.509"/>
<sequence>MKKILITLAVIIGILLVLLITIPLFLKGNITEIIEKQSAKYLNADVRIEKIDLSMFKSFPALNVDVKQIAVIGKGEFAGDTLVHAPLLRASVNLMSLIKGDEIIIQRILLKDAQFKPLVSAKGLPNWDILIRKEPAEAVPQEEVEKTKEGTHKALQMNDLTVENLSLSYADLQTATFAEIGSMQLNFSGNLSETRTLLDIILHLEDISFRQGNNVWIQHTDLNWEASIAANLKEMEFDIQKNNLSVNDLQLDLTGKISKPGDRIGMDIQLNAPDTRFENLLALLPKQYQEYLKGIKTAGDFTLKARAKGEYYTDHLPLLDIQFAVNNGEIKYPQLSQSLHQINMQLHITNPGGPADSTLFDLNQLSFSIGGNPFTMHLSIAGLEDPRLQGGAKGVIDFSRLKQALPLGDISLQGIVTTDLAFNGKYSFIEQKKYEKFTTKGSILLNNILFINSEFPEGISIPNGTIVITPASLELNNFRAKIYSSDFSLKGNLSNYIPYLLKNETLKGNFLLTSDRVNLNKFVRPIHQASDTTTSEQEKEETIGQAPQIPHNLDIQLNTNIKTLLIDRLTVQNLKGKIRLAQSAAMLNNLSMDLLKGQLAMSGEYNTRHQALPRFDLQLKVTDFDIREAYNSFSFIKKSIPIAMNCSGKISSNLQLSGGLNYRDMSLLMNTVNGEGDILSKGILVTDNPGMKNLASILKNEELSRLSISSLHIFFKINNGNITIEPFKTTLAGNPVTISGTQSVNGNIDYTLSMNVDRKYFGKDIENLLQAIPGSGNIKSLDIDAKITGTLEKPEVKPDLTKAINAVRKAAEKDLKNKALKGFEKLFK</sequence>
<keyword evidence="4" id="KW-1185">Reference proteome</keyword>
<gene>
    <name evidence="3" type="ORF">HMPREF9449_00476</name>
</gene>
<evidence type="ECO:0000256" key="2">
    <source>
        <dbReference type="SAM" id="Phobius"/>
    </source>
</evidence>
<protein>
    <submittedName>
        <fullName evidence="3">Uncharacterized protein</fullName>
    </submittedName>
</protein>
<dbReference type="AlphaFoldDB" id="H1DDZ0"/>
<keyword evidence="2" id="KW-0812">Transmembrane</keyword>
<dbReference type="PANTHER" id="PTHR30441:SF8">
    <property type="entry name" value="DUF748 DOMAIN-CONTAINING PROTEIN"/>
    <property type="match status" value="1"/>
</dbReference>
<dbReference type="STRING" id="742817.HMPREF9449_00476"/>
<dbReference type="GeneID" id="98068128"/>
<dbReference type="GO" id="GO:0090313">
    <property type="term" value="P:regulation of protein targeting to membrane"/>
    <property type="evidence" value="ECO:0007669"/>
    <property type="project" value="TreeGrafter"/>
</dbReference>
<name>H1DDZ0_9BACT</name>
<evidence type="ECO:0000256" key="1">
    <source>
        <dbReference type="SAM" id="MobiDB-lite"/>
    </source>
</evidence>
<evidence type="ECO:0000313" key="4">
    <source>
        <dbReference type="Proteomes" id="UP000004892"/>
    </source>
</evidence>
<accession>H1DDZ0</accession>
<feature type="region of interest" description="Disordered" evidence="1">
    <location>
        <begin position="528"/>
        <end position="547"/>
    </location>
</feature>
<dbReference type="HOGENOM" id="CLU_011472_0_0_10"/>
<dbReference type="PANTHER" id="PTHR30441">
    <property type="entry name" value="DUF748 DOMAIN-CONTAINING PROTEIN"/>
    <property type="match status" value="1"/>
</dbReference>
<organism evidence="3 4">
    <name type="scientific">Odoribacter laneus YIT 12061</name>
    <dbReference type="NCBI Taxonomy" id="742817"/>
    <lineage>
        <taxon>Bacteria</taxon>
        <taxon>Pseudomonadati</taxon>
        <taxon>Bacteroidota</taxon>
        <taxon>Bacteroidia</taxon>
        <taxon>Bacteroidales</taxon>
        <taxon>Odoribacteraceae</taxon>
        <taxon>Odoribacter</taxon>
    </lineage>
</organism>
<dbReference type="EMBL" id="ADMC01000005">
    <property type="protein sequence ID" value="EHP50787.1"/>
    <property type="molecule type" value="Genomic_DNA"/>
</dbReference>
<reference evidence="3 4" key="1">
    <citation type="submission" date="2012-01" db="EMBL/GenBank/DDBJ databases">
        <title>The Genome Sequence of Odoribacter laneus YIT 12061.</title>
        <authorList>
            <consortium name="The Broad Institute Genome Sequencing Platform"/>
            <person name="Earl A."/>
            <person name="Ward D."/>
            <person name="Feldgarden M."/>
            <person name="Gevers D."/>
            <person name="Morotomi M."/>
            <person name="Young S.K."/>
            <person name="Zeng Q."/>
            <person name="Gargeya S."/>
            <person name="Fitzgerald M."/>
            <person name="Haas B."/>
            <person name="Abouelleil A."/>
            <person name="Alvarado L."/>
            <person name="Arachchi H.M."/>
            <person name="Berlin A."/>
            <person name="Chapman S.B."/>
            <person name="Gearin G."/>
            <person name="Goldberg J."/>
            <person name="Griggs A."/>
            <person name="Gujja S."/>
            <person name="Hansen M."/>
            <person name="Heiman D."/>
            <person name="Howarth C."/>
            <person name="Larimer J."/>
            <person name="Lui A."/>
            <person name="MacDonald P.J.P."/>
            <person name="McCowen C."/>
            <person name="Montmayeur A."/>
            <person name="Murphy C."/>
            <person name="Neiman D."/>
            <person name="Pearson M."/>
            <person name="Priest M."/>
            <person name="Roberts A."/>
            <person name="Saif S."/>
            <person name="Shea T."/>
            <person name="Sisk P."/>
            <person name="Stolte C."/>
            <person name="Sykes S."/>
            <person name="Wortman J."/>
            <person name="Nusbaum C."/>
            <person name="Birren B."/>
        </authorList>
    </citation>
    <scope>NUCLEOTIDE SEQUENCE [LARGE SCALE GENOMIC DNA]</scope>
    <source>
        <strain evidence="3 4">YIT 12061</strain>
    </source>
</reference>
<dbReference type="RefSeq" id="WP_009135630.1">
    <property type="nucleotide sequence ID" value="NZ_JH594596.1"/>
</dbReference>
<dbReference type="eggNOG" id="COG2982">
    <property type="taxonomic scope" value="Bacteria"/>
</dbReference>
<dbReference type="GO" id="GO:0005886">
    <property type="term" value="C:plasma membrane"/>
    <property type="evidence" value="ECO:0007669"/>
    <property type="project" value="TreeGrafter"/>
</dbReference>
<feature type="transmembrane region" description="Helical" evidence="2">
    <location>
        <begin position="5"/>
        <end position="26"/>
    </location>
</feature>